<dbReference type="PANTHER" id="PTHR30126:SF94">
    <property type="entry name" value="LYSR FAMILY TRANSCRIPTIONAL REGULATOR"/>
    <property type="match status" value="1"/>
</dbReference>
<dbReference type="InterPro" id="IPR005119">
    <property type="entry name" value="LysR_subst-bd"/>
</dbReference>
<dbReference type="InterPro" id="IPR036390">
    <property type="entry name" value="WH_DNA-bd_sf"/>
</dbReference>
<dbReference type="Proteomes" id="UP001501671">
    <property type="component" value="Unassembled WGS sequence"/>
</dbReference>
<evidence type="ECO:0000256" key="2">
    <source>
        <dbReference type="ARBA" id="ARBA00023015"/>
    </source>
</evidence>
<dbReference type="SUPFAM" id="SSF53850">
    <property type="entry name" value="Periplasmic binding protein-like II"/>
    <property type="match status" value="1"/>
</dbReference>
<sequence length="289" mass="31984">MSSIRLLRTFVAVATEGSFAAAAQRVALTQAAVGLQMRALEAEMRRPLFERRGKTVVINQAGRELLPLVRQQIALYEQMLAFQHPESVAGTVHIGVVVASLGPLVRATLALKERHPNLDLHAVASHTGDLIPRVESGEFDAAIIVRDPGQDLRALEVTELYSEPIVALASRSVEETSVKAMLQKYPFIRFHRGDRTGQLVDGILRRLKVQPRDFLELNSIDAIVGVIRSGVGVTLLPHLRESRWHEDPALRIFKVGRAKETRGIALVQRRASAKAPLIDAVVREFQRTV</sequence>
<protein>
    <submittedName>
        <fullName evidence="6">LysR family transcriptional regulator</fullName>
    </submittedName>
</protein>
<evidence type="ECO:0000256" key="4">
    <source>
        <dbReference type="ARBA" id="ARBA00023163"/>
    </source>
</evidence>
<dbReference type="Gene3D" id="1.10.10.10">
    <property type="entry name" value="Winged helix-like DNA-binding domain superfamily/Winged helix DNA-binding domain"/>
    <property type="match status" value="1"/>
</dbReference>
<proteinExistence type="inferred from homology"/>
<keyword evidence="3" id="KW-0238">DNA-binding</keyword>
<dbReference type="RefSeq" id="WP_345245992.1">
    <property type="nucleotide sequence ID" value="NZ_BAABFO010000002.1"/>
</dbReference>
<keyword evidence="4" id="KW-0804">Transcription</keyword>
<organism evidence="6 7">
    <name type="scientific">Pigmentiphaga soli</name>
    <dbReference type="NCBI Taxonomy" id="1007095"/>
    <lineage>
        <taxon>Bacteria</taxon>
        <taxon>Pseudomonadati</taxon>
        <taxon>Pseudomonadota</taxon>
        <taxon>Betaproteobacteria</taxon>
        <taxon>Burkholderiales</taxon>
        <taxon>Alcaligenaceae</taxon>
        <taxon>Pigmentiphaga</taxon>
    </lineage>
</organism>
<dbReference type="Pfam" id="PF00126">
    <property type="entry name" value="HTH_1"/>
    <property type="match status" value="1"/>
</dbReference>
<dbReference type="PANTHER" id="PTHR30126">
    <property type="entry name" value="HTH-TYPE TRANSCRIPTIONAL REGULATOR"/>
    <property type="match status" value="1"/>
</dbReference>
<evidence type="ECO:0000313" key="7">
    <source>
        <dbReference type="Proteomes" id="UP001501671"/>
    </source>
</evidence>
<keyword evidence="7" id="KW-1185">Reference proteome</keyword>
<reference evidence="7" key="1">
    <citation type="journal article" date="2019" name="Int. J. Syst. Evol. Microbiol.">
        <title>The Global Catalogue of Microorganisms (GCM) 10K type strain sequencing project: providing services to taxonomists for standard genome sequencing and annotation.</title>
        <authorList>
            <consortium name="The Broad Institute Genomics Platform"/>
            <consortium name="The Broad Institute Genome Sequencing Center for Infectious Disease"/>
            <person name="Wu L."/>
            <person name="Ma J."/>
        </authorList>
    </citation>
    <scope>NUCLEOTIDE SEQUENCE [LARGE SCALE GENOMIC DNA]</scope>
    <source>
        <strain evidence="7">JCM 17666</strain>
    </source>
</reference>
<dbReference type="InterPro" id="IPR036388">
    <property type="entry name" value="WH-like_DNA-bd_sf"/>
</dbReference>
<gene>
    <name evidence="6" type="ORF">GCM10023144_05000</name>
</gene>
<dbReference type="Pfam" id="PF03466">
    <property type="entry name" value="LysR_substrate"/>
    <property type="match status" value="1"/>
</dbReference>
<comment type="caution">
    <text evidence="6">The sequence shown here is derived from an EMBL/GenBank/DDBJ whole genome shotgun (WGS) entry which is preliminary data.</text>
</comment>
<dbReference type="Gene3D" id="3.40.190.10">
    <property type="entry name" value="Periplasmic binding protein-like II"/>
    <property type="match status" value="2"/>
</dbReference>
<evidence type="ECO:0000256" key="3">
    <source>
        <dbReference type="ARBA" id="ARBA00023125"/>
    </source>
</evidence>
<dbReference type="PRINTS" id="PR00039">
    <property type="entry name" value="HTHLYSR"/>
</dbReference>
<keyword evidence="2" id="KW-0805">Transcription regulation</keyword>
<evidence type="ECO:0000256" key="1">
    <source>
        <dbReference type="ARBA" id="ARBA00009437"/>
    </source>
</evidence>
<name>A0ABP8GGB6_9BURK</name>
<dbReference type="PROSITE" id="PS50931">
    <property type="entry name" value="HTH_LYSR"/>
    <property type="match status" value="1"/>
</dbReference>
<dbReference type="SUPFAM" id="SSF46785">
    <property type="entry name" value="Winged helix' DNA-binding domain"/>
    <property type="match status" value="1"/>
</dbReference>
<dbReference type="EMBL" id="BAABFO010000002">
    <property type="protein sequence ID" value="GAA4323867.1"/>
    <property type="molecule type" value="Genomic_DNA"/>
</dbReference>
<evidence type="ECO:0000313" key="6">
    <source>
        <dbReference type="EMBL" id="GAA4323867.1"/>
    </source>
</evidence>
<comment type="similarity">
    <text evidence="1">Belongs to the LysR transcriptional regulatory family.</text>
</comment>
<evidence type="ECO:0000259" key="5">
    <source>
        <dbReference type="PROSITE" id="PS50931"/>
    </source>
</evidence>
<accession>A0ABP8GGB6</accession>
<dbReference type="InterPro" id="IPR000847">
    <property type="entry name" value="LysR_HTH_N"/>
</dbReference>
<feature type="domain" description="HTH lysR-type" evidence="5">
    <location>
        <begin position="1"/>
        <end position="59"/>
    </location>
</feature>